<dbReference type="SUPFAM" id="SSF50952">
    <property type="entry name" value="Soluble quinoprotein glucose dehydrogenase"/>
    <property type="match status" value="1"/>
</dbReference>
<organism evidence="1 2">
    <name type="scientific">Rhizoctonia solani</name>
    <dbReference type="NCBI Taxonomy" id="456999"/>
    <lineage>
        <taxon>Eukaryota</taxon>
        <taxon>Fungi</taxon>
        <taxon>Dikarya</taxon>
        <taxon>Basidiomycota</taxon>
        <taxon>Agaricomycotina</taxon>
        <taxon>Agaricomycetes</taxon>
        <taxon>Cantharellales</taxon>
        <taxon>Ceratobasidiaceae</taxon>
        <taxon>Rhizoctonia</taxon>
    </lineage>
</organism>
<reference evidence="1" key="1">
    <citation type="submission" date="2021-01" db="EMBL/GenBank/DDBJ databases">
        <authorList>
            <person name="Kaushik A."/>
        </authorList>
    </citation>
    <scope>NUCLEOTIDE SEQUENCE</scope>
    <source>
        <strain evidence="1">Type strain: AG8-Rh-89/</strain>
    </source>
</reference>
<accession>A0A8H2WZ99</accession>
<dbReference type="InterPro" id="IPR015943">
    <property type="entry name" value="WD40/YVTN_repeat-like_dom_sf"/>
</dbReference>
<comment type="caution">
    <text evidence="1">The sequence shown here is derived from an EMBL/GenBank/DDBJ whole genome shotgun (WGS) entry which is preliminary data.</text>
</comment>
<protein>
    <submittedName>
        <fullName evidence="1">Uncharacterized protein</fullName>
    </submittedName>
</protein>
<dbReference type="EMBL" id="CAJMWZ010000192">
    <property type="protein sequence ID" value="CAE6413050.1"/>
    <property type="molecule type" value="Genomic_DNA"/>
</dbReference>
<evidence type="ECO:0000313" key="1">
    <source>
        <dbReference type="EMBL" id="CAE6413050.1"/>
    </source>
</evidence>
<dbReference type="InterPro" id="IPR011041">
    <property type="entry name" value="Quinoprot_gluc/sorb_DH_b-prop"/>
</dbReference>
<dbReference type="Proteomes" id="UP000663850">
    <property type="component" value="Unassembled WGS sequence"/>
</dbReference>
<sequence>MVLPTHGPYGDKTIGKLIKDLDTIREDPDEIEPSTGSAPTSRIKFLDQPNLKPSLWQPLLTTPSTVVCVESARDKGKYRCIGIDLEAGKSTSYYLGHGADVSEFSVSPTDPQLFLTACNDGFAPAALAHPDGIPIVFTGTHKGEQIKVWDVRARACVYELSTGNNSVQSLAWDAQNNCLYAATECQHMDRLGYHHDYRYAKIPKSQEFDEGMEYDDDDGKDYYIDEERCWPKPAWHKEDYFGYIYDAGIHLILRYAFKEDPNLSVVPEYGDASIREGYW</sequence>
<evidence type="ECO:0000313" key="2">
    <source>
        <dbReference type="Proteomes" id="UP000663850"/>
    </source>
</evidence>
<name>A0A8H2WZ99_9AGAM</name>
<dbReference type="Gene3D" id="2.130.10.10">
    <property type="entry name" value="YVTN repeat-like/Quinoprotein amine dehydrogenase"/>
    <property type="match status" value="1"/>
</dbReference>
<proteinExistence type="predicted"/>
<dbReference type="AlphaFoldDB" id="A0A8H2WZ99"/>
<gene>
    <name evidence="1" type="ORF">RDB_LOCUS2881</name>
</gene>